<proteinExistence type="predicted"/>
<reference evidence="1" key="1">
    <citation type="submission" date="2010-08" db="EMBL/GenBank/DDBJ databases">
        <authorList>
            <person name="Muzny D."/>
            <person name="Qin X."/>
            <person name="Buhay C."/>
            <person name="Dugan-Rocha S."/>
            <person name="Ding Y."/>
            <person name="Chen G."/>
            <person name="Hawes A."/>
            <person name="Holder M."/>
            <person name="Jhangiani S."/>
            <person name="Johnson A."/>
            <person name="Khan Z."/>
            <person name="Li Z."/>
            <person name="Liu W."/>
            <person name="Liu X."/>
            <person name="Perez L."/>
            <person name="Shen H."/>
            <person name="Wang Q."/>
            <person name="Watt J."/>
            <person name="Xi L."/>
            <person name="Xin Y."/>
            <person name="Zhou J."/>
            <person name="Deng J."/>
            <person name="Jiang H."/>
            <person name="Liu Y."/>
            <person name="Qu J."/>
            <person name="Song X.-Z."/>
            <person name="Zhang L."/>
            <person name="Villasana D."/>
            <person name="Johnson A."/>
            <person name="Liu J."/>
            <person name="Liyanage D."/>
            <person name="Lorensuhewa L."/>
            <person name="Robinson T."/>
            <person name="Song A."/>
            <person name="Song B.-B."/>
            <person name="Dinh H."/>
            <person name="Thornton R."/>
            <person name="Coyle M."/>
            <person name="Francisco L."/>
            <person name="Jackson L."/>
            <person name="Javaid M."/>
            <person name="Korchina V."/>
            <person name="Kovar C."/>
            <person name="Mata R."/>
            <person name="Mathew T."/>
            <person name="Ngo R."/>
            <person name="Nguyen L."/>
            <person name="Nguyen N."/>
            <person name="Okwuonu G."/>
            <person name="Ongeri F."/>
            <person name="Pham C."/>
            <person name="Simmons D."/>
            <person name="Wilczek-Boney K."/>
            <person name="Hale W."/>
            <person name="Jakkamsetti A."/>
            <person name="Pham P."/>
            <person name="Ruth R."/>
            <person name="San Lucas F."/>
            <person name="Warren J."/>
            <person name="Zhang J."/>
            <person name="Zhao Z."/>
            <person name="Zhou C."/>
            <person name="Zhu D."/>
            <person name="Lee S."/>
            <person name="Bess C."/>
            <person name="Blankenburg K."/>
            <person name="Forbes L."/>
            <person name="Fu Q."/>
            <person name="Gubbala S."/>
            <person name="Hirani K."/>
            <person name="Jayaseelan J.C."/>
            <person name="Lara F."/>
            <person name="Munidasa M."/>
            <person name="Palculict T."/>
            <person name="Patil S."/>
            <person name="Pu L.-L."/>
            <person name="Saada N."/>
            <person name="Tang L."/>
            <person name="Weissenberger G."/>
            <person name="Zhu Y."/>
            <person name="Hemphill L."/>
            <person name="Shang Y."/>
            <person name="Youmans B."/>
            <person name="Ayvaz T."/>
            <person name="Ross M."/>
            <person name="Santibanez J."/>
            <person name="Aqrawi P."/>
            <person name="Gross S."/>
            <person name="Joshi V."/>
            <person name="Fowler G."/>
            <person name="Nazareth L."/>
            <person name="Reid J."/>
            <person name="Worley K."/>
            <person name="Petrosino J."/>
            <person name="Highlander S."/>
            <person name="Gibbs R."/>
        </authorList>
    </citation>
    <scope>NUCLEOTIDE SEQUENCE [LARGE SCALE GENOMIC DNA]</scope>
    <source>
        <strain evidence="1">DSM 15272</strain>
    </source>
</reference>
<protein>
    <submittedName>
        <fullName evidence="1">Uncharacterized protein</fullName>
    </submittedName>
</protein>
<accession>E2S8T3</accession>
<dbReference type="EMBL" id="ACLF03000002">
    <property type="protein sequence ID" value="EFQ84588.1"/>
    <property type="molecule type" value="Genomic_DNA"/>
</dbReference>
<sequence length="42" mass="4323">MSAPSRRPVRLLLLLGLVAAVVVAARNATADRGGFYDPEAGA</sequence>
<comment type="caution">
    <text evidence="1">The sequence shown here is derived from an EMBL/GenBank/DDBJ whole genome shotgun (WGS) entry which is preliminary data.</text>
</comment>
<gene>
    <name evidence="1" type="ORF">HMPREF0063_10440</name>
</gene>
<dbReference type="HOGENOM" id="CLU_3246108_0_0_11"/>
<dbReference type="RefSeq" id="WP_007079319.1">
    <property type="nucleotide sequence ID" value="NZ_CM001024.1"/>
</dbReference>
<dbReference type="AlphaFoldDB" id="E2S8T3"/>
<dbReference type="Proteomes" id="UP000003111">
    <property type="component" value="Unassembled WGS sequence"/>
</dbReference>
<organism evidence="1 2">
    <name type="scientific">Aeromicrobium marinum DSM 15272</name>
    <dbReference type="NCBI Taxonomy" id="585531"/>
    <lineage>
        <taxon>Bacteria</taxon>
        <taxon>Bacillati</taxon>
        <taxon>Actinomycetota</taxon>
        <taxon>Actinomycetes</taxon>
        <taxon>Propionibacteriales</taxon>
        <taxon>Nocardioidaceae</taxon>
        <taxon>Aeromicrobium</taxon>
    </lineage>
</organism>
<name>E2S8T3_9ACTN</name>
<dbReference type="STRING" id="585531.HMPREF0063_10440"/>
<evidence type="ECO:0000313" key="1">
    <source>
        <dbReference type="EMBL" id="EFQ84588.1"/>
    </source>
</evidence>
<evidence type="ECO:0000313" key="2">
    <source>
        <dbReference type="Proteomes" id="UP000003111"/>
    </source>
</evidence>
<keyword evidence="2" id="KW-1185">Reference proteome</keyword>